<dbReference type="InterPro" id="IPR007074">
    <property type="entry name" value="LicD/FKTN/FKRP_NTP_transf"/>
</dbReference>
<sequence length="281" mass="32149">MVKYSGVCILFGAGGGGENALSLLKLEGCNISAIVDNDLKKHNTFLDDTPIYAPEKLNCDLIFDKILIASGYSKSILAQLGQYNISQERIIVLPQYYLKPNRFSDQVLYSLAWDFIFSFSELMSKLNIRYWLDYGTLLGLVRDNDLISWDSDLDFCILDENKGYLINSFSVISEHISSTIGCDVKIELIKGVECEHSRVFISCNRDNVILDIDVFIKFNFSNFVCLEVMDRVERYNTEHYVAVDFLNVKGISLPVPNKYDQYLTRVYGSWCVANKEWTLYS</sequence>
<dbReference type="PANTHER" id="PTHR43404:SF2">
    <property type="entry name" value="LIPOPOLYSACCHARIDE CHOLINEPHOSPHOTRANSFERASE LICD"/>
    <property type="match status" value="1"/>
</dbReference>
<dbReference type="Proteomes" id="UP000827084">
    <property type="component" value="Chromosome"/>
</dbReference>
<evidence type="ECO:0000313" key="2">
    <source>
        <dbReference type="EMBL" id="QYX71709.1"/>
    </source>
</evidence>
<keyword evidence="3" id="KW-1185">Reference proteome</keyword>
<dbReference type="PANTHER" id="PTHR43404">
    <property type="entry name" value="LIPOPOLYSACCHARIDE CHOLINEPHOSPHOTRANSFERASE LICD"/>
    <property type="match status" value="1"/>
</dbReference>
<dbReference type="Pfam" id="PF04991">
    <property type="entry name" value="LicD"/>
    <property type="match status" value="1"/>
</dbReference>
<dbReference type="GeneID" id="67444219"/>
<dbReference type="EMBL" id="CP080635">
    <property type="protein sequence ID" value="QYX71709.1"/>
    <property type="molecule type" value="Genomic_DNA"/>
</dbReference>
<accession>A0ABX8X808</accession>
<organism evidence="2 3">
    <name type="scientific">Shewanella putrefaciens</name>
    <name type="common">Pseudomonas putrefaciens</name>
    <dbReference type="NCBI Taxonomy" id="24"/>
    <lineage>
        <taxon>Bacteria</taxon>
        <taxon>Pseudomonadati</taxon>
        <taxon>Pseudomonadota</taxon>
        <taxon>Gammaproteobacteria</taxon>
        <taxon>Alteromonadales</taxon>
        <taxon>Shewanellaceae</taxon>
        <taxon>Shewanella</taxon>
    </lineage>
</organism>
<gene>
    <name evidence="2" type="ORF">K3G22_13120</name>
</gene>
<feature type="domain" description="LicD/FKTN/FKRP nucleotidyltransferase" evidence="1">
    <location>
        <begin position="125"/>
        <end position="171"/>
    </location>
</feature>
<evidence type="ECO:0000313" key="3">
    <source>
        <dbReference type="Proteomes" id="UP000827084"/>
    </source>
</evidence>
<protein>
    <submittedName>
        <fullName evidence="2">LicD family protein</fullName>
    </submittedName>
</protein>
<dbReference type="RefSeq" id="WP_011788738.1">
    <property type="nucleotide sequence ID" value="NZ_BMPK01000008.1"/>
</dbReference>
<proteinExistence type="predicted"/>
<dbReference type="Gene3D" id="3.40.50.720">
    <property type="entry name" value="NAD(P)-binding Rossmann-like Domain"/>
    <property type="match status" value="1"/>
</dbReference>
<dbReference type="InterPro" id="IPR052942">
    <property type="entry name" value="LPS_cholinephosphotransferase"/>
</dbReference>
<evidence type="ECO:0000259" key="1">
    <source>
        <dbReference type="Pfam" id="PF04991"/>
    </source>
</evidence>
<name>A0ABX8X808_SHEPU</name>
<reference evidence="2 3" key="1">
    <citation type="submission" date="2021-08" db="EMBL/GenBank/DDBJ databases">
        <title>Shewanella putrefaciens YZ-J, complete genome.</title>
        <authorList>
            <person name="Yi Z."/>
        </authorList>
    </citation>
    <scope>NUCLEOTIDE SEQUENCE [LARGE SCALE GENOMIC DNA]</scope>
    <source>
        <strain evidence="2 3">YZ-J</strain>
    </source>
</reference>